<protein>
    <submittedName>
        <fullName evidence="1">Uncharacterized protein</fullName>
    </submittedName>
</protein>
<dbReference type="EMBL" id="JACRWC010000105">
    <property type="protein sequence ID" value="MBC6000006.1"/>
    <property type="molecule type" value="Genomic_DNA"/>
</dbReference>
<reference evidence="1" key="1">
    <citation type="submission" date="2020-08" db="EMBL/GenBank/DDBJ databases">
        <authorList>
            <person name="Liu C."/>
            <person name="Sun Q."/>
        </authorList>
    </citation>
    <scope>NUCLEOTIDE SEQUENCE</scope>
    <source>
        <strain evidence="1">BX16</strain>
    </source>
</reference>
<keyword evidence="2" id="KW-1185">Reference proteome</keyword>
<dbReference type="AlphaFoldDB" id="A0A923ND42"/>
<organism evidence="1 2">
    <name type="scientific">Lentihominibacter faecis</name>
    <dbReference type="NCBI Taxonomy" id="2764712"/>
    <lineage>
        <taxon>Bacteria</taxon>
        <taxon>Bacillati</taxon>
        <taxon>Bacillota</taxon>
        <taxon>Clostridia</taxon>
        <taxon>Peptostreptococcales</taxon>
        <taxon>Anaerovoracaceae</taxon>
        <taxon>Lentihominibacter</taxon>
    </lineage>
</organism>
<name>A0A923ND42_9FIRM</name>
<dbReference type="Proteomes" id="UP000644115">
    <property type="component" value="Unassembled WGS sequence"/>
</dbReference>
<proteinExistence type="predicted"/>
<sequence>MEKRMKEVFARWLQENDYDEAAFLEKYSEEELVMQYVIGEERSRIYLADDQGGQAEVLCEFPTDRIGESRDLIGEVTLQASWIAWIAMDKLYGEEHNSLRKLPESADCGLAENMRREYEVKVIGF</sequence>
<evidence type="ECO:0000313" key="1">
    <source>
        <dbReference type="EMBL" id="MBC6000006.1"/>
    </source>
</evidence>
<gene>
    <name evidence="1" type="ORF">H8876_08335</name>
</gene>
<accession>A0A923ND42</accession>
<comment type="caution">
    <text evidence="1">The sequence shown here is derived from an EMBL/GenBank/DDBJ whole genome shotgun (WGS) entry which is preliminary data.</text>
</comment>
<evidence type="ECO:0000313" key="2">
    <source>
        <dbReference type="Proteomes" id="UP000644115"/>
    </source>
</evidence>